<dbReference type="Gene3D" id="1.25.40.10">
    <property type="entry name" value="Tetratricopeptide repeat domain"/>
    <property type="match status" value="3"/>
</dbReference>
<feature type="region of interest" description="Disordered" evidence="2">
    <location>
        <begin position="27"/>
        <end position="130"/>
    </location>
</feature>
<feature type="compositionally biased region" description="Basic residues" evidence="2">
    <location>
        <begin position="652"/>
        <end position="674"/>
    </location>
</feature>
<dbReference type="OrthoDB" id="9991317at2759"/>
<keyword evidence="1" id="KW-0802">TPR repeat</keyword>
<evidence type="ECO:0000313" key="3">
    <source>
        <dbReference type="EMBL" id="EKD13045.1"/>
    </source>
</evidence>
<proteinExistence type="predicted"/>
<sequence length="1146" mass="130899">MAFPNPNPDPNEAQPWQHEYFETQKSFMRRNEQTSQSNWHINYDYPREGRPQAAPEAPRNALQPEKTELVENNTDKDTEREKEVELQPDSLMTDNIAEEDEEPGSSSSAAEDSSDESDEDQEKVPDQDPDEIGFSAQLREFLRPNFSAVLTGRTEAVYTLPEGADDEDEDEDEDTRKVNEPWDNTRWGHLTDRRHKPRAPGVHRGPRKAAPMTPEISMLLSQANDSFQEQNYHTAAMFALDVIRINAETQQAWTTLATIWQEAGEKSHVAKCLVYAAHLQPTVVSSWMSAARYCLYDTGSEKELFLETAIACYGAAARADRRDPTEARVGQAEVCIEMGKPGSAAIAYAKALKTSPTNLDILRNLAEVCVDADQAQLAIDEWAKAIKILKAAPDDAPLEFSWEDLSTYITLFEDIRDRKAVIREIKSVGRWLNGREKESFWDNVEENDCEWDADDSRRKDIPGFVEMAENGTLMPLEIRVKLGMNRLYLEDYEEAMVHLSCLDPLGGSKIADYHHLFREAADAMFERERHETAMVFYKALKTHGIEVDCEMMTAMARCLATLGDDIEAIAHYEEALVLDRTDVDSRMELAKIYERHEQSAKAFALVNEVMNIHKSNRDDNAPRRKRYIKKALSQDKAVESFLRPDFGATVPGRRRRGKGRKEHVPKISGGRRKRRADEDYEAVIDEARALQQQYKVMTENVSGMRQGDMECTRAWVEAATALTNDFRMFRDFYPWESIKKFMGYSDDTLVQVQTPLDKEIESMAERLAKGLNVEIADNKKLASASEIPKDYRGLSFEKWLDTFLELAMCLAKYGYSLEAYAICEAAKDCVVWMHNREDMFLISTAWGMCSLLSNDEQTAIKVVQDFAKKYQFTTDAYRLVSAVARVCHSPVSWYCAGPMQKFVLREVKTMDLPLVDDATKKKYHKSAGGITNLENQRNTDMDINLLMLYGYILFSSCSYNLAINYFLRCYAMDPENPVINLMIGLSYIADCLKRQTENRLYSILQGTTFMHTYYASRKTSPHLEERQEAHYNMGRAYHMLGLPHLAIPYYQQVLDEVVDGAARMGRDDLVTDTAYNLQTMYANAGNLEMARQITKRVLSHSHDRHVLTICDRYPGDCVLFDFDNGHVPQLTGYQVLWTLDLLNCDD</sequence>
<evidence type="ECO:0000313" key="4">
    <source>
        <dbReference type="Proteomes" id="UP000006753"/>
    </source>
</evidence>
<dbReference type="PANTHER" id="PTHR23082:SF0">
    <property type="entry name" value="GENERAL TRANSCRIPTION FACTOR 3C POLYPEPTIDE 3"/>
    <property type="match status" value="1"/>
</dbReference>
<keyword evidence="4" id="KW-1185">Reference proteome</keyword>
<feature type="repeat" description="TPR" evidence="1">
    <location>
        <begin position="943"/>
        <end position="976"/>
    </location>
</feature>
<dbReference type="SMART" id="SM00028">
    <property type="entry name" value="TPR"/>
    <property type="match status" value="7"/>
</dbReference>
<feature type="region of interest" description="Disordered" evidence="2">
    <location>
        <begin position="649"/>
        <end position="675"/>
    </location>
</feature>
<name>K1W7I6_MARBU</name>
<feature type="compositionally biased region" description="Acidic residues" evidence="2">
    <location>
        <begin position="112"/>
        <end position="130"/>
    </location>
</feature>
<accession>K1W7I6</accession>
<dbReference type="AlphaFoldDB" id="K1W7I6"/>
<dbReference type="InterPro" id="IPR019734">
    <property type="entry name" value="TPR_rpt"/>
</dbReference>
<evidence type="ECO:0000256" key="1">
    <source>
        <dbReference type="PROSITE-ProRule" id="PRU00339"/>
    </source>
</evidence>
<reference evidence="3 4" key="1">
    <citation type="journal article" date="2012" name="BMC Genomics">
        <title>Sequencing the genome of Marssonina brunnea reveals fungus-poplar co-evolution.</title>
        <authorList>
            <person name="Zhu S."/>
            <person name="Cao Y.-Z."/>
            <person name="Jiang C."/>
            <person name="Tan B.-Y."/>
            <person name="Wang Z."/>
            <person name="Feng S."/>
            <person name="Zhang L."/>
            <person name="Su X.-H."/>
            <person name="Brejova B."/>
            <person name="Vinar T."/>
            <person name="Xu M."/>
            <person name="Wang M.-X."/>
            <person name="Zhang S.-G."/>
            <person name="Huang M.-R."/>
            <person name="Wu R."/>
            <person name="Zhou Y."/>
        </authorList>
    </citation>
    <scope>NUCLEOTIDE SEQUENCE [LARGE SCALE GENOMIC DNA]</scope>
    <source>
        <strain evidence="3 4">MB_m1</strain>
    </source>
</reference>
<dbReference type="FunCoup" id="K1W7I6">
    <property type="interactions" value="1077"/>
</dbReference>
<dbReference type="KEGG" id="mbe:MBM_08807"/>
<dbReference type="EMBL" id="JH921452">
    <property type="protein sequence ID" value="EKD13045.1"/>
    <property type="molecule type" value="Genomic_DNA"/>
</dbReference>
<dbReference type="GO" id="GO:0000127">
    <property type="term" value="C:transcription factor TFIIIC complex"/>
    <property type="evidence" value="ECO:0007669"/>
    <property type="project" value="TreeGrafter"/>
</dbReference>
<dbReference type="PROSITE" id="PS50005">
    <property type="entry name" value="TPR"/>
    <property type="match status" value="1"/>
</dbReference>
<gene>
    <name evidence="3" type="ORF">MBM_08807</name>
</gene>
<dbReference type="STRING" id="1072389.K1W7I6"/>
<dbReference type="eggNOG" id="KOG2076">
    <property type="taxonomic scope" value="Eukaryota"/>
</dbReference>
<dbReference type="InterPro" id="IPR039340">
    <property type="entry name" value="Tfc4/TFIIIC-102/Sfc4"/>
</dbReference>
<dbReference type="HOGENOM" id="CLU_002391_0_0_1"/>
<dbReference type="Proteomes" id="UP000006753">
    <property type="component" value="Unassembled WGS sequence"/>
</dbReference>
<dbReference type="PANTHER" id="PTHR23082">
    <property type="entry name" value="TRANSCRIPTION INITIATION FACTOR IIIC TFIIIC , POLYPEPTIDE 3-RELATED"/>
    <property type="match status" value="1"/>
</dbReference>
<evidence type="ECO:0000256" key="2">
    <source>
        <dbReference type="SAM" id="MobiDB-lite"/>
    </source>
</evidence>
<feature type="region of interest" description="Disordered" evidence="2">
    <location>
        <begin position="158"/>
        <end position="210"/>
    </location>
</feature>
<feature type="compositionally biased region" description="Acidic residues" evidence="2">
    <location>
        <begin position="163"/>
        <end position="173"/>
    </location>
</feature>
<dbReference type="SUPFAM" id="SSF48452">
    <property type="entry name" value="TPR-like"/>
    <property type="match status" value="2"/>
</dbReference>
<dbReference type="Pfam" id="PF13181">
    <property type="entry name" value="TPR_8"/>
    <property type="match status" value="1"/>
</dbReference>
<dbReference type="GO" id="GO:0006383">
    <property type="term" value="P:transcription by RNA polymerase III"/>
    <property type="evidence" value="ECO:0007669"/>
    <property type="project" value="InterPro"/>
</dbReference>
<feature type="compositionally biased region" description="Basic and acidic residues" evidence="2">
    <location>
        <begin position="65"/>
        <end position="85"/>
    </location>
</feature>
<dbReference type="OMA" id="SSPNMKF"/>
<dbReference type="InParanoid" id="K1W7I6"/>
<protein>
    <submittedName>
        <fullName evidence="3">RNA polymerase III transcription factor tfiiic</fullName>
    </submittedName>
</protein>
<dbReference type="InterPro" id="IPR011990">
    <property type="entry name" value="TPR-like_helical_dom_sf"/>
</dbReference>
<organism evidence="3 4">
    <name type="scientific">Marssonina brunnea f. sp. multigermtubi (strain MB_m1)</name>
    <name type="common">Marssonina leaf spot fungus</name>
    <dbReference type="NCBI Taxonomy" id="1072389"/>
    <lineage>
        <taxon>Eukaryota</taxon>
        <taxon>Fungi</taxon>
        <taxon>Dikarya</taxon>
        <taxon>Ascomycota</taxon>
        <taxon>Pezizomycotina</taxon>
        <taxon>Leotiomycetes</taxon>
        <taxon>Helotiales</taxon>
        <taxon>Drepanopezizaceae</taxon>
        <taxon>Drepanopeziza</taxon>
    </lineage>
</organism>